<dbReference type="EMBL" id="VTER01000012">
    <property type="protein sequence ID" value="TYS44381.1"/>
    <property type="molecule type" value="Genomic_DNA"/>
</dbReference>
<sequence>MIRKRKGQTGPRFAVFFSGLLVMALGIVLLIKAELGATPWDVLHVGLFYQAGLTIGSWSIIVGLVILTAAALLSGEIPQFGAFLNMFLIGVFIDFYMMLPFMQTPGSLAGKIVMLVAGIIINAYGMGLYISAQFGAGPRDSLMIALAAKTGRKIRDVRGAMELLVLAAGWLLGGPIFWATILYTLVIGPLVGLALPQCQTLTDKWLEKLISKKGGISAPSLKEQDRGASS</sequence>
<proteinExistence type="predicted"/>
<feature type="transmembrane region" description="Helical" evidence="1">
    <location>
        <begin position="80"/>
        <end position="102"/>
    </location>
</feature>
<name>A0A5D4R2D7_9BACI</name>
<feature type="transmembrane region" description="Helical" evidence="1">
    <location>
        <begin position="12"/>
        <end position="31"/>
    </location>
</feature>
<comment type="caution">
    <text evidence="2">The sequence shown here is derived from an EMBL/GenBank/DDBJ whole genome shotgun (WGS) entry which is preliminary data.</text>
</comment>
<dbReference type="Proteomes" id="UP000322139">
    <property type="component" value="Unassembled WGS sequence"/>
</dbReference>
<keyword evidence="1" id="KW-0472">Membrane</keyword>
<dbReference type="InterPro" id="IPR038750">
    <property type="entry name" value="YczE/YyaS-like"/>
</dbReference>
<dbReference type="PANTHER" id="PTHR40078">
    <property type="entry name" value="INTEGRAL MEMBRANE PROTEIN-RELATED"/>
    <property type="match status" value="1"/>
</dbReference>
<evidence type="ECO:0000256" key="1">
    <source>
        <dbReference type="SAM" id="Phobius"/>
    </source>
</evidence>
<reference evidence="2 3" key="1">
    <citation type="submission" date="2019-08" db="EMBL/GenBank/DDBJ databases">
        <title>Bacillus genomes from the desert of Cuatro Cienegas, Coahuila.</title>
        <authorList>
            <person name="Olmedo-Alvarez G."/>
        </authorList>
    </citation>
    <scope>NUCLEOTIDE SEQUENCE [LARGE SCALE GENOMIC DNA]</scope>
    <source>
        <strain evidence="2 3">CH446_14T</strain>
    </source>
</reference>
<evidence type="ECO:0000313" key="3">
    <source>
        <dbReference type="Proteomes" id="UP000322139"/>
    </source>
</evidence>
<keyword evidence="1" id="KW-1133">Transmembrane helix</keyword>
<accession>A0A5D4R2D7</accession>
<organism evidence="2 3">
    <name type="scientific">Bacillus infantis</name>
    <dbReference type="NCBI Taxonomy" id="324767"/>
    <lineage>
        <taxon>Bacteria</taxon>
        <taxon>Bacillati</taxon>
        <taxon>Bacillota</taxon>
        <taxon>Bacilli</taxon>
        <taxon>Bacillales</taxon>
        <taxon>Bacillaceae</taxon>
        <taxon>Bacillus</taxon>
    </lineage>
</organism>
<feature type="transmembrane region" description="Helical" evidence="1">
    <location>
        <begin position="108"/>
        <end position="130"/>
    </location>
</feature>
<keyword evidence="1" id="KW-0812">Transmembrane</keyword>
<feature type="transmembrane region" description="Helical" evidence="1">
    <location>
        <begin position="51"/>
        <end position="73"/>
    </location>
</feature>
<feature type="transmembrane region" description="Helical" evidence="1">
    <location>
        <begin position="163"/>
        <end position="186"/>
    </location>
</feature>
<dbReference type="RefSeq" id="WP_148976557.1">
    <property type="nucleotide sequence ID" value="NZ_JBNIKT010000006.1"/>
</dbReference>
<dbReference type="PANTHER" id="PTHR40078:SF1">
    <property type="entry name" value="INTEGRAL MEMBRANE PROTEIN"/>
    <property type="match status" value="1"/>
</dbReference>
<dbReference type="AlphaFoldDB" id="A0A5D4R2D7"/>
<evidence type="ECO:0000313" key="2">
    <source>
        <dbReference type="EMBL" id="TYS44381.1"/>
    </source>
</evidence>
<protein>
    <submittedName>
        <fullName evidence="2">YitT family protein</fullName>
    </submittedName>
</protein>
<gene>
    <name evidence="2" type="ORF">FZD51_21145</name>
</gene>
<dbReference type="Pfam" id="PF19700">
    <property type="entry name" value="DUF6198"/>
    <property type="match status" value="1"/>
</dbReference>